<dbReference type="Pfam" id="PF00095">
    <property type="entry name" value="WAP"/>
    <property type="match status" value="1"/>
</dbReference>
<dbReference type="GO" id="GO:0030414">
    <property type="term" value="F:peptidase inhibitor activity"/>
    <property type="evidence" value="ECO:0007669"/>
    <property type="project" value="InterPro"/>
</dbReference>
<protein>
    <recommendedName>
        <fullName evidence="1">WAP domain-containing protein</fullName>
    </recommendedName>
</protein>
<name>A0A7R8X733_9CRUS</name>
<dbReference type="OrthoDB" id="7700285at2759"/>
<dbReference type="InterPro" id="IPR008197">
    <property type="entry name" value="WAP_dom"/>
</dbReference>
<organism evidence="2">
    <name type="scientific">Darwinula stevensoni</name>
    <dbReference type="NCBI Taxonomy" id="69355"/>
    <lineage>
        <taxon>Eukaryota</taxon>
        <taxon>Metazoa</taxon>
        <taxon>Ecdysozoa</taxon>
        <taxon>Arthropoda</taxon>
        <taxon>Crustacea</taxon>
        <taxon>Oligostraca</taxon>
        <taxon>Ostracoda</taxon>
        <taxon>Podocopa</taxon>
        <taxon>Podocopida</taxon>
        <taxon>Darwinulocopina</taxon>
        <taxon>Darwinuloidea</taxon>
        <taxon>Darwinulidae</taxon>
        <taxon>Darwinula</taxon>
    </lineage>
</organism>
<evidence type="ECO:0000313" key="2">
    <source>
        <dbReference type="EMBL" id="CAD7245213.1"/>
    </source>
</evidence>
<dbReference type="EMBL" id="CAJPEV010000804">
    <property type="protein sequence ID" value="CAG0888674.1"/>
    <property type="molecule type" value="Genomic_DNA"/>
</dbReference>
<evidence type="ECO:0000259" key="1">
    <source>
        <dbReference type="PROSITE" id="PS51390"/>
    </source>
</evidence>
<accession>A0A7R8X733</accession>
<dbReference type="GO" id="GO:0005576">
    <property type="term" value="C:extracellular region"/>
    <property type="evidence" value="ECO:0007669"/>
    <property type="project" value="InterPro"/>
</dbReference>
<sequence length="175" mass="19344">MKIRKKNPVRMPSYVLQMTSVNKIVPHPRHRSGRGRTMKRFLGFLLAFSLLASLASALERGRCPDPEVGICTPDCVDDDDCPDGLLCCINGCGYLRCTEPEPTCEDVDCPEEEQCVMAHTLCGLPLGECPDRPLCIPDDALTCDNVDCLPGYTCIMQEVVCITTPCYPRPFCVPE</sequence>
<reference evidence="2" key="1">
    <citation type="submission" date="2020-11" db="EMBL/GenBank/DDBJ databases">
        <authorList>
            <person name="Tran Van P."/>
        </authorList>
    </citation>
    <scope>NUCLEOTIDE SEQUENCE</scope>
</reference>
<evidence type="ECO:0000313" key="3">
    <source>
        <dbReference type="Proteomes" id="UP000677054"/>
    </source>
</evidence>
<dbReference type="SMART" id="SM00217">
    <property type="entry name" value="WAP"/>
    <property type="match status" value="1"/>
</dbReference>
<dbReference type="Proteomes" id="UP000677054">
    <property type="component" value="Unassembled WGS sequence"/>
</dbReference>
<proteinExistence type="predicted"/>
<dbReference type="AlphaFoldDB" id="A0A7R8X733"/>
<feature type="domain" description="WAP" evidence="1">
    <location>
        <begin position="56"/>
        <end position="101"/>
    </location>
</feature>
<dbReference type="PROSITE" id="PS51390">
    <property type="entry name" value="WAP"/>
    <property type="match status" value="1"/>
</dbReference>
<dbReference type="SUPFAM" id="SSF57256">
    <property type="entry name" value="Elafin-like"/>
    <property type="match status" value="1"/>
</dbReference>
<gene>
    <name evidence="2" type="ORF">DSTB1V02_LOCUS5087</name>
</gene>
<keyword evidence="3" id="KW-1185">Reference proteome</keyword>
<dbReference type="EMBL" id="LR900321">
    <property type="protein sequence ID" value="CAD7245213.1"/>
    <property type="molecule type" value="Genomic_DNA"/>
</dbReference>
<dbReference type="InterPro" id="IPR036645">
    <property type="entry name" value="Elafin-like_sf"/>
</dbReference>
<dbReference type="Gene3D" id="4.10.75.10">
    <property type="entry name" value="Elafin-like"/>
    <property type="match status" value="1"/>
</dbReference>